<evidence type="ECO:0000313" key="2">
    <source>
        <dbReference type="EMBL" id="MFC4231041.1"/>
    </source>
</evidence>
<keyword evidence="1" id="KW-0812">Transmembrane</keyword>
<accession>A0ABV8PWJ0</accession>
<organism evidence="2 3">
    <name type="scientific">Parasediminibacterium paludis</name>
    <dbReference type="NCBI Taxonomy" id="908966"/>
    <lineage>
        <taxon>Bacteria</taxon>
        <taxon>Pseudomonadati</taxon>
        <taxon>Bacteroidota</taxon>
        <taxon>Chitinophagia</taxon>
        <taxon>Chitinophagales</taxon>
        <taxon>Chitinophagaceae</taxon>
        <taxon>Parasediminibacterium</taxon>
    </lineage>
</organism>
<dbReference type="Proteomes" id="UP001595906">
    <property type="component" value="Unassembled WGS sequence"/>
</dbReference>
<feature type="transmembrane region" description="Helical" evidence="1">
    <location>
        <begin position="40"/>
        <end position="57"/>
    </location>
</feature>
<evidence type="ECO:0000256" key="1">
    <source>
        <dbReference type="SAM" id="Phobius"/>
    </source>
</evidence>
<keyword evidence="1" id="KW-1133">Transmembrane helix</keyword>
<dbReference type="EMBL" id="JBHSDC010000003">
    <property type="protein sequence ID" value="MFC4231041.1"/>
    <property type="molecule type" value="Genomic_DNA"/>
</dbReference>
<evidence type="ECO:0000313" key="3">
    <source>
        <dbReference type="Proteomes" id="UP001595906"/>
    </source>
</evidence>
<protein>
    <submittedName>
        <fullName evidence="2">Uncharacterized protein</fullName>
    </submittedName>
</protein>
<gene>
    <name evidence="2" type="ORF">ACFOW1_04010</name>
</gene>
<keyword evidence="1" id="KW-0472">Membrane</keyword>
<name>A0ABV8PWJ0_9BACT</name>
<feature type="transmembrane region" description="Helical" evidence="1">
    <location>
        <begin position="7"/>
        <end position="28"/>
    </location>
</feature>
<reference evidence="3" key="1">
    <citation type="journal article" date="2019" name="Int. J. Syst. Evol. Microbiol.">
        <title>The Global Catalogue of Microorganisms (GCM) 10K type strain sequencing project: providing services to taxonomists for standard genome sequencing and annotation.</title>
        <authorList>
            <consortium name="The Broad Institute Genomics Platform"/>
            <consortium name="The Broad Institute Genome Sequencing Center for Infectious Disease"/>
            <person name="Wu L."/>
            <person name="Ma J."/>
        </authorList>
    </citation>
    <scope>NUCLEOTIDE SEQUENCE [LARGE SCALE GENOMIC DNA]</scope>
    <source>
        <strain evidence="3">CECT 8010</strain>
    </source>
</reference>
<dbReference type="RefSeq" id="WP_379012428.1">
    <property type="nucleotide sequence ID" value="NZ_JBHSDC010000003.1"/>
</dbReference>
<comment type="caution">
    <text evidence="2">The sequence shown here is derived from an EMBL/GenBank/DDBJ whole genome shotgun (WGS) entry which is preliminary data.</text>
</comment>
<proteinExistence type="predicted"/>
<sequence>MIPLKGGGICGASTFLAITSILPFTIIFKFQSHFNFSLKYPVIILLMAICLIIMTYFDDRGNKIISQVEKKGYQFGKE</sequence>
<keyword evidence="3" id="KW-1185">Reference proteome</keyword>